<feature type="domain" description="HNH nuclease" evidence="1">
    <location>
        <begin position="58"/>
        <end position="97"/>
    </location>
</feature>
<name>A0A2G5PRE6_MYCCE</name>
<sequence>MVTPRMVTDELVQRIRTAKFRQRFYAKIADAPGGCHVWTGAVSSNGRGMVGVAGGTYSVHRVAWMIQHGKPIPDGLTIDHLCYNGLCVNPDHLEAVEFAINLQRRDEHFGPGASLRVRCSKTGTPSYQVLWVERTDGKKTQRGRTFRNKADALALIALLRGDAEVA</sequence>
<dbReference type="SUPFAM" id="SSF54060">
    <property type="entry name" value="His-Me finger endonucleases"/>
    <property type="match status" value="1"/>
</dbReference>
<protein>
    <recommendedName>
        <fullName evidence="1">HNH nuclease domain-containing protein</fullName>
    </recommendedName>
</protein>
<comment type="caution">
    <text evidence="2">The sequence shown here is derived from an EMBL/GenBank/DDBJ whole genome shotgun (WGS) entry which is preliminary data.</text>
</comment>
<dbReference type="InterPro" id="IPR003615">
    <property type="entry name" value="HNH_nuc"/>
</dbReference>
<dbReference type="Gene3D" id="3.90.75.10">
    <property type="entry name" value="Homing Intron 3 (I-ppo) Encoded Endonuclease, Chain A"/>
    <property type="match status" value="1"/>
</dbReference>
<dbReference type="GO" id="GO:0004519">
    <property type="term" value="F:endonuclease activity"/>
    <property type="evidence" value="ECO:0007669"/>
    <property type="project" value="InterPro"/>
</dbReference>
<dbReference type="OrthoDB" id="3732358at2"/>
<evidence type="ECO:0000259" key="1">
    <source>
        <dbReference type="Pfam" id="PF13392"/>
    </source>
</evidence>
<dbReference type="InterPro" id="IPR044925">
    <property type="entry name" value="His-Me_finger_sf"/>
</dbReference>
<evidence type="ECO:0000313" key="2">
    <source>
        <dbReference type="EMBL" id="PIB80524.1"/>
    </source>
</evidence>
<dbReference type="EMBL" id="PDKV01000002">
    <property type="protein sequence ID" value="PIB80524.1"/>
    <property type="molecule type" value="Genomic_DNA"/>
</dbReference>
<dbReference type="Proteomes" id="UP000230971">
    <property type="component" value="Unassembled WGS sequence"/>
</dbReference>
<dbReference type="AlphaFoldDB" id="A0A2G5PRE6"/>
<reference evidence="2 3" key="1">
    <citation type="journal article" date="2017" name="Infect. Genet. Evol.">
        <title>The new phylogeny of the genus Mycobacterium: The old and the news.</title>
        <authorList>
            <person name="Tortoli E."/>
            <person name="Fedrizzi T."/>
            <person name="Meehan C.J."/>
            <person name="Trovato A."/>
            <person name="Grottola A."/>
            <person name="Giacobazzi E."/>
            <person name="Serpini G.F."/>
            <person name="Tagliazucchi S."/>
            <person name="Fabio A."/>
            <person name="Bettua C."/>
            <person name="Bertorelli R."/>
            <person name="Frascaro F."/>
            <person name="De Sanctis V."/>
            <person name="Pecorari M."/>
            <person name="Jousson O."/>
            <person name="Segata N."/>
            <person name="Cirillo D.M."/>
        </authorList>
    </citation>
    <scope>NUCLEOTIDE SEQUENCE [LARGE SCALE GENOMIC DNA]</scope>
    <source>
        <strain evidence="2 3">NCTC 12882</strain>
    </source>
</reference>
<proteinExistence type="predicted"/>
<dbReference type="RefSeq" id="WP_099539483.1">
    <property type="nucleotide sequence ID" value="NZ_PDKV01000002.1"/>
</dbReference>
<organism evidence="2 3">
    <name type="scientific">Mycobacterium celatum</name>
    <dbReference type="NCBI Taxonomy" id="28045"/>
    <lineage>
        <taxon>Bacteria</taxon>
        <taxon>Bacillati</taxon>
        <taxon>Actinomycetota</taxon>
        <taxon>Actinomycetes</taxon>
        <taxon>Mycobacteriales</taxon>
        <taxon>Mycobacteriaceae</taxon>
        <taxon>Mycobacterium</taxon>
    </lineage>
</organism>
<dbReference type="InterPro" id="IPR044930">
    <property type="entry name" value="Homing_endonuclease_His-Me"/>
</dbReference>
<evidence type="ECO:0000313" key="3">
    <source>
        <dbReference type="Proteomes" id="UP000230971"/>
    </source>
</evidence>
<dbReference type="Pfam" id="PF13392">
    <property type="entry name" value="HNH_3"/>
    <property type="match status" value="1"/>
</dbReference>
<accession>A0A2G5PRE6</accession>
<gene>
    <name evidence="2" type="ORF">CQY23_03010</name>
</gene>